<keyword evidence="4" id="KW-1185">Reference proteome</keyword>
<dbReference type="PANTHER" id="PTHR35176">
    <property type="entry name" value="HEME OXYGENASE HI_0854-RELATED"/>
    <property type="match status" value="1"/>
</dbReference>
<dbReference type="InterPro" id="IPR019965">
    <property type="entry name" value="PPOX_F420-dep_Rv2061_put"/>
</dbReference>
<dbReference type="Proteomes" id="UP001589867">
    <property type="component" value="Unassembled WGS sequence"/>
</dbReference>
<evidence type="ECO:0000259" key="2">
    <source>
        <dbReference type="Pfam" id="PF01243"/>
    </source>
</evidence>
<dbReference type="EMBL" id="JBHLUH010000061">
    <property type="protein sequence ID" value="MFC0531737.1"/>
    <property type="molecule type" value="Genomic_DNA"/>
</dbReference>
<dbReference type="InterPro" id="IPR012349">
    <property type="entry name" value="Split_barrel_FMN-bd"/>
</dbReference>
<evidence type="ECO:0000256" key="1">
    <source>
        <dbReference type="ARBA" id="ARBA00023002"/>
    </source>
</evidence>
<name>A0ABV6MBA7_9ACTN</name>
<proteinExistence type="predicted"/>
<dbReference type="SUPFAM" id="SSF50475">
    <property type="entry name" value="FMN-binding split barrel"/>
    <property type="match status" value="1"/>
</dbReference>
<dbReference type="Gene3D" id="2.30.110.10">
    <property type="entry name" value="Electron Transport, Fmn-binding Protein, Chain A"/>
    <property type="match status" value="1"/>
</dbReference>
<comment type="caution">
    <text evidence="3">The sequence shown here is derived from an EMBL/GenBank/DDBJ whole genome shotgun (WGS) entry which is preliminary data.</text>
</comment>
<accession>A0ABV6MBA7</accession>
<keyword evidence="1" id="KW-0560">Oxidoreductase</keyword>
<evidence type="ECO:0000313" key="3">
    <source>
        <dbReference type="EMBL" id="MFC0531737.1"/>
    </source>
</evidence>
<sequence>MSALDRLARETYVLLTTFRRDGRAVATPVWAVRDGDALMVWTVADSGKVKRIRRNGAVTVAPCDLRGNPHGEAVSGHATLTGSAEGDDHVRRLIVRKYGLLGRITMLGSRIRRGRHGTVGLRVTLTE</sequence>
<reference evidence="3 4" key="1">
    <citation type="submission" date="2024-09" db="EMBL/GenBank/DDBJ databases">
        <authorList>
            <person name="Sun Q."/>
            <person name="Mori K."/>
        </authorList>
    </citation>
    <scope>NUCLEOTIDE SEQUENCE [LARGE SCALE GENOMIC DNA]</scope>
    <source>
        <strain evidence="3 4">TBRC 3947</strain>
    </source>
</reference>
<dbReference type="NCBIfam" id="TIGR03666">
    <property type="entry name" value="Rv2061_F420"/>
    <property type="match status" value="1"/>
</dbReference>
<evidence type="ECO:0000313" key="4">
    <source>
        <dbReference type="Proteomes" id="UP001589867"/>
    </source>
</evidence>
<protein>
    <submittedName>
        <fullName evidence="3">PPOX class F420-dependent oxidoreductase</fullName>
    </submittedName>
</protein>
<dbReference type="PANTHER" id="PTHR35176:SF11">
    <property type="entry name" value="PYRIDOXAMINE 5'-PHOSPHATE OXIDASE FAMILY PROTEIN"/>
    <property type="match status" value="1"/>
</dbReference>
<dbReference type="Pfam" id="PF01243">
    <property type="entry name" value="PNPOx_N"/>
    <property type="match status" value="1"/>
</dbReference>
<feature type="domain" description="Pyridoxamine 5'-phosphate oxidase N-terminal" evidence="2">
    <location>
        <begin position="6"/>
        <end position="99"/>
    </location>
</feature>
<dbReference type="RefSeq" id="WP_377256694.1">
    <property type="nucleotide sequence ID" value="NZ_JBHLUH010000061.1"/>
</dbReference>
<dbReference type="InterPro" id="IPR011576">
    <property type="entry name" value="Pyridox_Oxase_N"/>
</dbReference>
<gene>
    <name evidence="3" type="ORF">ACFFIA_29230</name>
</gene>
<dbReference type="InterPro" id="IPR052019">
    <property type="entry name" value="F420H2_bilvrd_red/Heme_oxyg"/>
</dbReference>
<organism evidence="3 4">
    <name type="scientific">Phytohabitans kaempferiae</name>
    <dbReference type="NCBI Taxonomy" id="1620943"/>
    <lineage>
        <taxon>Bacteria</taxon>
        <taxon>Bacillati</taxon>
        <taxon>Actinomycetota</taxon>
        <taxon>Actinomycetes</taxon>
        <taxon>Micromonosporales</taxon>
        <taxon>Micromonosporaceae</taxon>
    </lineage>
</organism>